<dbReference type="InterPro" id="IPR054219">
    <property type="entry name" value="DUF6939"/>
</dbReference>
<sequence length="197" mass="22445">MMIYIVNKRRKIEGIRKQYPGADILDVTSSSALKYSQLLSPFYPHGGIPIPGDSRGLTAMSVEGIWQGLKVFEHEGICMDSFSNISMKNLKRTVKTHGKPLGHQYGVYSRELLDYLSARMKIYLPSYKYVLENVDSVKEIVVRIKKRLMINDIVLLDYNTNCDYLNTKSPISHAGLLKMYIEECYPETLSAAQAKQK</sequence>
<dbReference type="AlphaFoldDB" id="A0A069D4R6"/>
<dbReference type="Pfam" id="PF22075">
    <property type="entry name" value="DUF6939"/>
    <property type="match status" value="1"/>
</dbReference>
<dbReference type="OrthoDB" id="797104at2"/>
<evidence type="ECO:0000313" key="2">
    <source>
        <dbReference type="Proteomes" id="UP000027601"/>
    </source>
</evidence>
<dbReference type="eggNOG" id="ENOG502ZV7C">
    <property type="taxonomic scope" value="Bacteria"/>
</dbReference>
<dbReference type="Proteomes" id="UP000027601">
    <property type="component" value="Unassembled WGS sequence"/>
</dbReference>
<organism evidence="1 2">
    <name type="scientific">Bacteroides graminisolvens DSM 19988 = JCM 15093</name>
    <dbReference type="NCBI Taxonomy" id="1121097"/>
    <lineage>
        <taxon>Bacteria</taxon>
        <taxon>Pseudomonadati</taxon>
        <taxon>Bacteroidota</taxon>
        <taxon>Bacteroidia</taxon>
        <taxon>Bacteroidales</taxon>
        <taxon>Bacteroidaceae</taxon>
        <taxon>Bacteroides</taxon>
    </lineage>
</organism>
<comment type="caution">
    <text evidence="1">The sequence shown here is derived from an EMBL/GenBank/DDBJ whole genome shotgun (WGS) entry which is preliminary data.</text>
</comment>
<keyword evidence="2" id="KW-1185">Reference proteome</keyword>
<proteinExistence type="predicted"/>
<dbReference type="RefSeq" id="WP_051260517.1">
    <property type="nucleotide sequence ID" value="NZ_ATZI01000023.1"/>
</dbReference>
<dbReference type="STRING" id="1121097.GCA_000428125_03024"/>
<accession>A0A069D4R6</accession>
<protein>
    <submittedName>
        <fullName evidence="1">Uncharacterized protein</fullName>
    </submittedName>
</protein>
<dbReference type="EMBL" id="BAJS01000031">
    <property type="protein sequence ID" value="GAK37878.1"/>
    <property type="molecule type" value="Genomic_DNA"/>
</dbReference>
<name>A0A069D4R6_9BACE</name>
<reference evidence="1 2" key="1">
    <citation type="journal article" date="2015" name="Microbes Environ.">
        <title>Distribution and evolution of nitrogen fixation genes in the phylum bacteroidetes.</title>
        <authorList>
            <person name="Inoue J."/>
            <person name="Oshima K."/>
            <person name="Suda W."/>
            <person name="Sakamoto M."/>
            <person name="Iino T."/>
            <person name="Noda S."/>
            <person name="Hongoh Y."/>
            <person name="Hattori M."/>
            <person name="Ohkuma M."/>
        </authorList>
    </citation>
    <scope>NUCLEOTIDE SEQUENCE [LARGE SCALE GENOMIC DNA]</scope>
    <source>
        <strain evidence="1 2">JCM 15093</strain>
    </source>
</reference>
<evidence type="ECO:0000313" key="1">
    <source>
        <dbReference type="EMBL" id="GAK37878.1"/>
    </source>
</evidence>
<gene>
    <name evidence="1" type="ORF">JCM15093_3166</name>
</gene>